<dbReference type="OrthoDB" id="190098at2759"/>
<dbReference type="InterPro" id="IPR001810">
    <property type="entry name" value="F-box_dom"/>
</dbReference>
<dbReference type="SUPFAM" id="SSF81383">
    <property type="entry name" value="F-box domain"/>
    <property type="match status" value="1"/>
</dbReference>
<proteinExistence type="predicted"/>
<dbReference type="Pfam" id="PF00646">
    <property type="entry name" value="F-box"/>
    <property type="match status" value="1"/>
</dbReference>
<dbReference type="InterPro" id="IPR053781">
    <property type="entry name" value="F-box_AtFBL13-like"/>
</dbReference>
<dbReference type="PANTHER" id="PTHR31900:SF34">
    <property type="entry name" value="EMB|CAB62440.1-RELATED"/>
    <property type="match status" value="1"/>
</dbReference>
<dbReference type="SUPFAM" id="SSF52047">
    <property type="entry name" value="RNI-like"/>
    <property type="match status" value="1"/>
</dbReference>
<dbReference type="EMBL" id="CACVBM020001940">
    <property type="protein sequence ID" value="CAA7062495.1"/>
    <property type="molecule type" value="Genomic_DNA"/>
</dbReference>
<feature type="domain" description="FBD" evidence="1">
    <location>
        <begin position="359"/>
        <end position="429"/>
    </location>
</feature>
<reference evidence="2" key="1">
    <citation type="submission" date="2020-01" db="EMBL/GenBank/DDBJ databases">
        <authorList>
            <person name="Mishra B."/>
        </authorList>
    </citation>
    <scope>NUCLEOTIDE SEQUENCE [LARGE SCALE GENOMIC DNA]</scope>
</reference>
<dbReference type="Gene3D" id="3.80.10.10">
    <property type="entry name" value="Ribonuclease Inhibitor"/>
    <property type="match status" value="1"/>
</dbReference>
<comment type="caution">
    <text evidence="2">The sequence shown here is derived from an EMBL/GenBank/DDBJ whole genome shotgun (WGS) entry which is preliminary data.</text>
</comment>
<organism evidence="2 3">
    <name type="scientific">Microthlaspi erraticum</name>
    <dbReference type="NCBI Taxonomy" id="1685480"/>
    <lineage>
        <taxon>Eukaryota</taxon>
        <taxon>Viridiplantae</taxon>
        <taxon>Streptophyta</taxon>
        <taxon>Embryophyta</taxon>
        <taxon>Tracheophyta</taxon>
        <taxon>Spermatophyta</taxon>
        <taxon>Magnoliopsida</taxon>
        <taxon>eudicotyledons</taxon>
        <taxon>Gunneridae</taxon>
        <taxon>Pentapetalae</taxon>
        <taxon>rosids</taxon>
        <taxon>malvids</taxon>
        <taxon>Brassicales</taxon>
        <taxon>Brassicaceae</taxon>
        <taxon>Coluteocarpeae</taxon>
        <taxon>Microthlaspi</taxon>
    </lineage>
</organism>
<keyword evidence="3" id="KW-1185">Reference proteome</keyword>
<evidence type="ECO:0000313" key="3">
    <source>
        <dbReference type="Proteomes" id="UP000467841"/>
    </source>
</evidence>
<dbReference type="InterPro" id="IPR050232">
    <property type="entry name" value="FBL13/AtMIF1-like"/>
</dbReference>
<dbReference type="InterPro" id="IPR036047">
    <property type="entry name" value="F-box-like_dom_sf"/>
</dbReference>
<dbReference type="SMART" id="SM00579">
    <property type="entry name" value="FBD"/>
    <property type="match status" value="1"/>
</dbReference>
<dbReference type="CDD" id="cd22160">
    <property type="entry name" value="F-box_AtFBL13-like"/>
    <property type="match status" value="1"/>
</dbReference>
<dbReference type="PANTHER" id="PTHR31900">
    <property type="entry name" value="F-BOX/RNI SUPERFAMILY PROTEIN-RELATED"/>
    <property type="match status" value="1"/>
</dbReference>
<dbReference type="InterPro" id="IPR032675">
    <property type="entry name" value="LRR_dom_sf"/>
</dbReference>
<sequence>MDRFSQLTDDLLIKILSFLPTKDAVATSTLAKRWLSLWTLVPRLNFEDRWVDIEETNEVRLIVLPAHFVSGALLLNRSPVLERFHLSRAIECSASEIDLWVRIAVDRFVRDLKISFVDDFHCLIRLPSRLFRCETLETLELRKVSFLDVPSRFSLRSLRTLRLLSVKYADEESFVRFISSAPVLENLAVQGCSDDNVPTFTINVPSLLSLSVRNILQDPGPCHHLYVIHSHSSLKHLEIVNEFGDVNVIGKMSKLVEASLPTLEDQVTALESLTTVKRLSLTLDGVAPQYPIGNVFFQLVRLEFRGCDVKWSDLLVHVLQHSPVLQILKIIVLYDERSNFNRNVEDDKVCWIQPICVPECLFFHLETFEWREYEGAETQKEVAVYILKNARRLVTATVFPDSLRGGQRRVFDELEFATRGSRACELTLG</sequence>
<accession>A0A6D2LPT8</accession>
<dbReference type="InterPro" id="IPR006566">
    <property type="entry name" value="FBD"/>
</dbReference>
<evidence type="ECO:0000313" key="2">
    <source>
        <dbReference type="EMBL" id="CAA7062495.1"/>
    </source>
</evidence>
<dbReference type="InterPro" id="IPR055411">
    <property type="entry name" value="LRR_FXL15/At3g58940/PEG3-like"/>
</dbReference>
<protein>
    <recommendedName>
        <fullName evidence="1">FBD domain-containing protein</fullName>
    </recommendedName>
</protein>
<gene>
    <name evidence="2" type="ORF">MERR_LOCUS49731</name>
</gene>
<dbReference type="Proteomes" id="UP000467841">
    <property type="component" value="Unassembled WGS sequence"/>
</dbReference>
<name>A0A6D2LPT8_9BRAS</name>
<dbReference type="Pfam" id="PF24758">
    <property type="entry name" value="LRR_At5g56370"/>
    <property type="match status" value="1"/>
</dbReference>
<dbReference type="Pfam" id="PF08387">
    <property type="entry name" value="FBD"/>
    <property type="match status" value="1"/>
</dbReference>
<dbReference type="AlphaFoldDB" id="A0A6D2LPT8"/>
<evidence type="ECO:0000259" key="1">
    <source>
        <dbReference type="SMART" id="SM00579"/>
    </source>
</evidence>